<dbReference type="Gene3D" id="1.10.600.10">
    <property type="entry name" value="Farnesyl Diphosphate Synthase"/>
    <property type="match status" value="1"/>
</dbReference>
<dbReference type="PANTHER" id="PTHR48413:SF1">
    <property type="entry name" value="PROTEIN HEAT-STRESS-ASSOCIATED 32"/>
    <property type="match status" value="1"/>
</dbReference>
<dbReference type="PANTHER" id="PTHR48413">
    <property type="match status" value="1"/>
</dbReference>
<dbReference type="Pfam" id="PF02679">
    <property type="entry name" value="ComA"/>
    <property type="match status" value="1"/>
</dbReference>
<comment type="similarity">
    <text evidence="1">Belongs to the phosphosulfolactate synthase family.</text>
</comment>
<dbReference type="EMBL" id="JBBPBN010000010">
    <property type="protein sequence ID" value="KAK9031356.1"/>
    <property type="molecule type" value="Genomic_DNA"/>
</dbReference>
<dbReference type="InterPro" id="IPR013785">
    <property type="entry name" value="Aldolase_TIM"/>
</dbReference>
<dbReference type="Gene3D" id="3.20.20.70">
    <property type="entry name" value="Aldolase class I"/>
    <property type="match status" value="1"/>
</dbReference>
<evidence type="ECO:0000256" key="1">
    <source>
        <dbReference type="ARBA" id="ARBA00010424"/>
    </source>
</evidence>
<name>A0ABR2T262_9ROSI</name>
<accession>A0ABR2T262</accession>
<dbReference type="InterPro" id="IPR036112">
    <property type="entry name" value="ComA_synth_sf"/>
</dbReference>
<reference evidence="2 3" key="1">
    <citation type="journal article" date="2024" name="G3 (Bethesda)">
        <title>Genome assembly of Hibiscus sabdariffa L. provides insights into metabolisms of medicinal natural products.</title>
        <authorList>
            <person name="Kim T."/>
        </authorList>
    </citation>
    <scope>NUCLEOTIDE SEQUENCE [LARGE SCALE GENOMIC DNA]</scope>
    <source>
        <strain evidence="2">TK-2024</strain>
        <tissue evidence="2">Old leaves</tissue>
    </source>
</reference>
<gene>
    <name evidence="2" type="ORF">V6N11_032739</name>
</gene>
<keyword evidence="3" id="KW-1185">Reference proteome</keyword>
<sequence>MSLYYRWKNFEEDEDRPEKPRRFGVTEMRGPNHTLLTQNVLQEIFESMGQFVDGLKFSGGSHSLMPKPFLKQVIGMAHQHDVYVSTGDWAEHMIRKGPSAFKDYVEECKLMGFDTIELNVPSLEVPEDTLLRYVRLIKSGGLKAKPQFAVKFNKSDIPTGGNRAFGAYVPPPPPRSTELVEDVELLIRRAERCLEAGADMIMIDADDLCKHADSVRADVIAKVVGRLGLEKTMFEASNARASEWFVKQYGPRVNLFVDQSQKLSRQDRQFQVISRVTWIIFSPSKSGVTWSFHYTGECQDYMKIGFPALYNMVNEMAYDILKEQGHDVFVTCVGS</sequence>
<dbReference type="InterPro" id="IPR003830">
    <property type="entry name" value="ComA_synth"/>
</dbReference>
<proteinExistence type="inferred from homology"/>
<protein>
    <submittedName>
        <fullName evidence="2">Uncharacterized protein</fullName>
    </submittedName>
</protein>
<dbReference type="Proteomes" id="UP001396334">
    <property type="component" value="Unassembled WGS sequence"/>
</dbReference>
<evidence type="ECO:0000313" key="3">
    <source>
        <dbReference type="Proteomes" id="UP001396334"/>
    </source>
</evidence>
<dbReference type="SUPFAM" id="SSF102110">
    <property type="entry name" value="(2r)-phospho-3-sulfolactate synthase ComA"/>
    <property type="match status" value="1"/>
</dbReference>
<dbReference type="InterPro" id="IPR008949">
    <property type="entry name" value="Isoprenoid_synthase_dom_sf"/>
</dbReference>
<evidence type="ECO:0000313" key="2">
    <source>
        <dbReference type="EMBL" id="KAK9031356.1"/>
    </source>
</evidence>
<comment type="caution">
    <text evidence="2">The sequence shown here is derived from an EMBL/GenBank/DDBJ whole genome shotgun (WGS) entry which is preliminary data.</text>
</comment>
<organism evidence="2 3">
    <name type="scientific">Hibiscus sabdariffa</name>
    <name type="common">roselle</name>
    <dbReference type="NCBI Taxonomy" id="183260"/>
    <lineage>
        <taxon>Eukaryota</taxon>
        <taxon>Viridiplantae</taxon>
        <taxon>Streptophyta</taxon>
        <taxon>Embryophyta</taxon>
        <taxon>Tracheophyta</taxon>
        <taxon>Spermatophyta</taxon>
        <taxon>Magnoliopsida</taxon>
        <taxon>eudicotyledons</taxon>
        <taxon>Gunneridae</taxon>
        <taxon>Pentapetalae</taxon>
        <taxon>rosids</taxon>
        <taxon>malvids</taxon>
        <taxon>Malvales</taxon>
        <taxon>Malvaceae</taxon>
        <taxon>Malvoideae</taxon>
        <taxon>Hibiscus</taxon>
    </lineage>
</organism>